<keyword evidence="6" id="KW-0464">Manganese</keyword>
<comment type="cofactor">
    <cofactor evidence="1">
        <name>Mn(2+)</name>
        <dbReference type="ChEBI" id="CHEBI:29035"/>
    </cofactor>
</comment>
<name>A0ABV8QZD0_9MICC</name>
<feature type="domain" description="Nudix hydrolase" evidence="7">
    <location>
        <begin position="9"/>
        <end position="160"/>
    </location>
</feature>
<dbReference type="InterPro" id="IPR039121">
    <property type="entry name" value="NUDT19"/>
</dbReference>
<evidence type="ECO:0000256" key="1">
    <source>
        <dbReference type="ARBA" id="ARBA00001936"/>
    </source>
</evidence>
<evidence type="ECO:0000256" key="4">
    <source>
        <dbReference type="ARBA" id="ARBA00022801"/>
    </source>
</evidence>
<comment type="caution">
    <text evidence="8">The sequence shown here is derived from an EMBL/GenBank/DDBJ whole genome shotgun (WGS) entry which is preliminary data.</text>
</comment>
<dbReference type="RefSeq" id="WP_230067166.1">
    <property type="nucleotide sequence ID" value="NZ_BAABLL010000003.1"/>
</dbReference>
<keyword evidence="3" id="KW-0479">Metal-binding</keyword>
<dbReference type="PANTHER" id="PTHR12318:SF0">
    <property type="entry name" value="ACYL-COENZYME A DIPHOSPHATASE NUDT19"/>
    <property type="match status" value="1"/>
</dbReference>
<dbReference type="InterPro" id="IPR015797">
    <property type="entry name" value="NUDIX_hydrolase-like_dom_sf"/>
</dbReference>
<dbReference type="Proteomes" id="UP001595773">
    <property type="component" value="Unassembled WGS sequence"/>
</dbReference>
<organism evidence="8 9">
    <name type="scientific">Arthrobacter cryoconiti</name>
    <dbReference type="NCBI Taxonomy" id="748907"/>
    <lineage>
        <taxon>Bacteria</taxon>
        <taxon>Bacillati</taxon>
        <taxon>Actinomycetota</taxon>
        <taxon>Actinomycetes</taxon>
        <taxon>Micrococcales</taxon>
        <taxon>Micrococcaceae</taxon>
        <taxon>Arthrobacter</taxon>
    </lineage>
</organism>
<sequence length="247" mass="26525">MDLTLALAPLEDAATVILLQDSPTGPQVLMLERPGRAGSFAGAWVFPGGKVDPEDRESGLDELGAARSAAVREVGEETAQVLAADSLIHISNWTPMRPLPRRFRTWFFLARAASGNVVLSEGEHVAFAWMKPAAVLAKHAAGEMHLLPPTWISLYFLTHASSVAQALSRAQSEMPFDYTTYVLGEELSRVISDSKAMGGGTVVWAGDADYPGVGAGPTGARNRLYMESLPWVFEQVASSENGSKNKL</sequence>
<evidence type="ECO:0000256" key="5">
    <source>
        <dbReference type="ARBA" id="ARBA00022842"/>
    </source>
</evidence>
<evidence type="ECO:0000256" key="2">
    <source>
        <dbReference type="ARBA" id="ARBA00001946"/>
    </source>
</evidence>
<evidence type="ECO:0000256" key="6">
    <source>
        <dbReference type="ARBA" id="ARBA00023211"/>
    </source>
</evidence>
<dbReference type="CDD" id="cd18870">
    <property type="entry name" value="NUDIX_AcylCoAdiphos_Nudt19"/>
    <property type="match status" value="1"/>
</dbReference>
<evidence type="ECO:0000313" key="8">
    <source>
        <dbReference type="EMBL" id="MFC4265132.1"/>
    </source>
</evidence>
<proteinExistence type="predicted"/>
<keyword evidence="5" id="KW-0460">Magnesium</keyword>
<evidence type="ECO:0000256" key="3">
    <source>
        <dbReference type="ARBA" id="ARBA00022723"/>
    </source>
</evidence>
<keyword evidence="4" id="KW-0378">Hydrolase</keyword>
<dbReference type="Gene3D" id="3.90.79.10">
    <property type="entry name" value="Nucleoside Triphosphate Pyrophosphohydrolase"/>
    <property type="match status" value="2"/>
</dbReference>
<protein>
    <submittedName>
        <fullName evidence="8">NUDIX domain-containing protein</fullName>
    </submittedName>
</protein>
<dbReference type="Pfam" id="PF00293">
    <property type="entry name" value="NUDIX"/>
    <property type="match status" value="1"/>
</dbReference>
<accession>A0ABV8QZD0</accession>
<reference evidence="9" key="1">
    <citation type="journal article" date="2019" name="Int. J. Syst. Evol. Microbiol.">
        <title>The Global Catalogue of Microorganisms (GCM) 10K type strain sequencing project: providing services to taxonomists for standard genome sequencing and annotation.</title>
        <authorList>
            <consortium name="The Broad Institute Genomics Platform"/>
            <consortium name="The Broad Institute Genome Sequencing Center for Infectious Disease"/>
            <person name="Wu L."/>
            <person name="Ma J."/>
        </authorList>
    </citation>
    <scope>NUCLEOTIDE SEQUENCE [LARGE SCALE GENOMIC DNA]</scope>
    <source>
        <strain evidence="9">CGMCC 1.10698</strain>
    </source>
</reference>
<dbReference type="PROSITE" id="PS51462">
    <property type="entry name" value="NUDIX"/>
    <property type="match status" value="1"/>
</dbReference>
<keyword evidence="9" id="KW-1185">Reference proteome</keyword>
<evidence type="ECO:0000259" key="7">
    <source>
        <dbReference type="PROSITE" id="PS51462"/>
    </source>
</evidence>
<evidence type="ECO:0000313" key="9">
    <source>
        <dbReference type="Proteomes" id="UP001595773"/>
    </source>
</evidence>
<dbReference type="PANTHER" id="PTHR12318">
    <property type="entry name" value="TESTOSTERONE-REGULATED PROTEIN RP2"/>
    <property type="match status" value="1"/>
</dbReference>
<gene>
    <name evidence="8" type="ORF">ACFOW9_05925</name>
</gene>
<dbReference type="SUPFAM" id="SSF55811">
    <property type="entry name" value="Nudix"/>
    <property type="match status" value="1"/>
</dbReference>
<comment type="cofactor">
    <cofactor evidence="2">
        <name>Mg(2+)</name>
        <dbReference type="ChEBI" id="CHEBI:18420"/>
    </cofactor>
</comment>
<dbReference type="InterPro" id="IPR000086">
    <property type="entry name" value="NUDIX_hydrolase_dom"/>
</dbReference>
<dbReference type="EMBL" id="JBHSCQ010000006">
    <property type="protein sequence ID" value="MFC4265132.1"/>
    <property type="molecule type" value="Genomic_DNA"/>
</dbReference>